<name>A0A2G9UQZ0_TELCI</name>
<evidence type="ECO:0000313" key="2">
    <source>
        <dbReference type="EMBL" id="PIO72674.1"/>
    </source>
</evidence>
<keyword evidence="3" id="KW-1185">Reference proteome</keyword>
<dbReference type="OrthoDB" id="5862492at2759"/>
<dbReference type="EMBL" id="KZ345619">
    <property type="protein sequence ID" value="PIO72674.1"/>
    <property type="molecule type" value="Genomic_DNA"/>
</dbReference>
<proteinExistence type="predicted"/>
<feature type="coiled-coil region" evidence="1">
    <location>
        <begin position="6"/>
        <end position="33"/>
    </location>
</feature>
<gene>
    <name evidence="2" type="ORF">TELCIR_05386</name>
</gene>
<feature type="coiled-coil region" evidence="1">
    <location>
        <begin position="85"/>
        <end position="123"/>
    </location>
</feature>
<dbReference type="AlphaFoldDB" id="A0A2G9UQZ0"/>
<accession>A0A2G9UQZ0</accession>
<evidence type="ECO:0000256" key="1">
    <source>
        <dbReference type="SAM" id="Coils"/>
    </source>
</evidence>
<sequence>MVTSSMMDQMAQVEVLNEELEKLTMEADRLLGEVVRCRASYPGVIATLKTEECRDKFIRLLEAPLKTSRPLGIDKEKIKNDITRRVEESQDLSEMRKTLEEKAQQLKAEYASYEERYRKLLDLATNNRYAPIDALPDDFTIQLTHHYS</sequence>
<reference evidence="2 3" key="1">
    <citation type="submission" date="2015-09" db="EMBL/GenBank/DDBJ databases">
        <title>Draft genome of the parasitic nematode Teladorsagia circumcincta isolate WARC Sus (inbred).</title>
        <authorList>
            <person name="Mitreva M."/>
        </authorList>
    </citation>
    <scope>NUCLEOTIDE SEQUENCE [LARGE SCALE GENOMIC DNA]</scope>
    <source>
        <strain evidence="2 3">S</strain>
    </source>
</reference>
<keyword evidence="1" id="KW-0175">Coiled coil</keyword>
<organism evidence="2 3">
    <name type="scientific">Teladorsagia circumcincta</name>
    <name type="common">Brown stomach worm</name>
    <name type="synonym">Ostertagia circumcincta</name>
    <dbReference type="NCBI Taxonomy" id="45464"/>
    <lineage>
        <taxon>Eukaryota</taxon>
        <taxon>Metazoa</taxon>
        <taxon>Ecdysozoa</taxon>
        <taxon>Nematoda</taxon>
        <taxon>Chromadorea</taxon>
        <taxon>Rhabditida</taxon>
        <taxon>Rhabditina</taxon>
        <taxon>Rhabditomorpha</taxon>
        <taxon>Strongyloidea</taxon>
        <taxon>Trichostrongylidae</taxon>
        <taxon>Teladorsagia</taxon>
    </lineage>
</organism>
<evidence type="ECO:0000313" key="3">
    <source>
        <dbReference type="Proteomes" id="UP000230423"/>
    </source>
</evidence>
<protein>
    <submittedName>
        <fullName evidence="2">Uncharacterized protein</fullName>
    </submittedName>
</protein>
<dbReference type="Proteomes" id="UP000230423">
    <property type="component" value="Unassembled WGS sequence"/>
</dbReference>